<dbReference type="eggNOG" id="ENOG5032XIW">
    <property type="taxonomic scope" value="Bacteria"/>
</dbReference>
<evidence type="ECO:0008006" key="3">
    <source>
        <dbReference type="Google" id="ProtNLM"/>
    </source>
</evidence>
<dbReference type="InterPro" id="IPR011008">
    <property type="entry name" value="Dimeric_a/b-barrel"/>
</dbReference>
<dbReference type="Proteomes" id="UP000007460">
    <property type="component" value="Chromosome"/>
</dbReference>
<evidence type="ECO:0000313" key="2">
    <source>
        <dbReference type="Proteomes" id="UP000007460"/>
    </source>
</evidence>
<organism evidence="1 2">
    <name type="scientific">Puniceispirillum marinum (strain IMCC1322)</name>
    <dbReference type="NCBI Taxonomy" id="488538"/>
    <lineage>
        <taxon>Bacteria</taxon>
        <taxon>Pseudomonadati</taxon>
        <taxon>Pseudomonadota</taxon>
        <taxon>Alphaproteobacteria</taxon>
        <taxon>Candidatus Puniceispirillales</taxon>
        <taxon>Candidatus Puniceispirillaceae</taxon>
        <taxon>Candidatus Puniceispirillum</taxon>
    </lineage>
</organism>
<name>D5BQL4_PUNMI</name>
<dbReference type="RefSeq" id="WP_013047358.1">
    <property type="nucleotide sequence ID" value="NC_014010.1"/>
</dbReference>
<dbReference type="KEGG" id="apb:SAR116_2489"/>
<sequence length="109" mass="12477">MYVSVTGLKPKGFMGWIRFWVLTIPASRHAQNAEGVLLCAFTSRHHVQHTLTVWQSKDHMLAYRSSPNHVRAMQHFSKIGSGKVYGYETNAMPDWDEALAAWDQHGQEH</sequence>
<reference evidence="1 2" key="1">
    <citation type="journal article" date="2010" name="J. Bacteriol.">
        <title>Complete genome sequence of "Candidatus Puniceispirillum marinum" IMCC1322, a representative of the SAR116 clade in the Alphaproteobacteria.</title>
        <authorList>
            <person name="Oh H.M."/>
            <person name="Kwon K.K."/>
            <person name="Kang I."/>
            <person name="Kang S.G."/>
            <person name="Lee J.H."/>
            <person name="Kim S.J."/>
            <person name="Cho J.C."/>
        </authorList>
    </citation>
    <scope>NUCLEOTIDE SEQUENCE [LARGE SCALE GENOMIC DNA]</scope>
    <source>
        <strain evidence="1 2">IMCC1322</strain>
    </source>
</reference>
<evidence type="ECO:0000313" key="1">
    <source>
        <dbReference type="EMBL" id="ADE40732.1"/>
    </source>
</evidence>
<dbReference type="EMBL" id="CP001751">
    <property type="protein sequence ID" value="ADE40732.1"/>
    <property type="molecule type" value="Genomic_DNA"/>
</dbReference>
<keyword evidence="2" id="KW-1185">Reference proteome</keyword>
<dbReference type="SUPFAM" id="SSF54909">
    <property type="entry name" value="Dimeric alpha+beta barrel"/>
    <property type="match status" value="1"/>
</dbReference>
<dbReference type="AlphaFoldDB" id="D5BQL4"/>
<dbReference type="OrthoDB" id="1550774at2"/>
<gene>
    <name evidence="1" type="ordered locus">SAR116_2489</name>
</gene>
<accession>D5BQL4</accession>
<dbReference type="HOGENOM" id="CLU_140305_1_0_5"/>
<protein>
    <recommendedName>
        <fullName evidence="3">DUF3291 domain-containing protein</fullName>
    </recommendedName>
</protein>
<dbReference type="STRING" id="488538.SAR116_2489"/>
<proteinExistence type="predicted"/>